<proteinExistence type="predicted"/>
<name>A0A834RCS0_SARSC</name>
<accession>A0A834RCS0</accession>
<dbReference type="GO" id="GO:0043022">
    <property type="term" value="F:ribosome binding"/>
    <property type="evidence" value="ECO:0007669"/>
    <property type="project" value="TreeGrafter"/>
</dbReference>
<dbReference type="PANTHER" id="PTHR13333">
    <property type="entry name" value="M-AAA PROTEASE-INTERACTING PROTEIN 1, MITOCHONDRIAL"/>
    <property type="match status" value="1"/>
</dbReference>
<dbReference type="AlphaFoldDB" id="A0A834RCS0"/>
<dbReference type="EnsemblMetazoa" id="SSS_7943s_mrna">
    <property type="protein sequence ID" value="KAF7494590.1"/>
    <property type="gene ID" value="SSS_7943"/>
</dbReference>
<evidence type="ECO:0000313" key="3">
    <source>
        <dbReference type="EnsemblMetazoa" id="KAF7494590.1"/>
    </source>
</evidence>
<protein>
    <submittedName>
        <fullName evidence="2 3">Uncharacterized protein</fullName>
    </submittedName>
</protein>
<evidence type="ECO:0000313" key="4">
    <source>
        <dbReference type="Proteomes" id="UP000070412"/>
    </source>
</evidence>
<dbReference type="EMBL" id="WVUK01000053">
    <property type="protein sequence ID" value="KAF7494590.1"/>
    <property type="molecule type" value="Genomic_DNA"/>
</dbReference>
<dbReference type="Proteomes" id="UP000070412">
    <property type="component" value="Unassembled WGS sequence"/>
</dbReference>
<sequence>MFLRSYRLLNCFNQTNVPILSKFFTTNSYQIRFLINRNDSINDDRVLDRMQQIFLIPRRSFMIGRFRSQSSRNTEINENRDQNKKASDDDGNENNSDDEDDDDEKRNQRPVMLMNFVPKAFPSLWSGWRNFYLINFVIRYKIDRDFSIGDFIEGAREALVTVSSHLANDRFDSLTDLIDPIALKEIRSNYEKLSLAQREEIKNLRKHIVSLFVIFNCVRNIEQTLFKSSQNGFAPKPLEVMREFGKHKTICNYEFKREYIENVQDGSVKKSTDWIITKLLHIKADDFDDYY</sequence>
<dbReference type="GO" id="GO:0032979">
    <property type="term" value="P:protein insertion into mitochondrial inner membrane from matrix"/>
    <property type="evidence" value="ECO:0007669"/>
    <property type="project" value="TreeGrafter"/>
</dbReference>
<dbReference type="PANTHER" id="PTHR13333:SF5">
    <property type="entry name" value="M-AAA PROTEASE-INTERACTING PROTEIN 1, MITOCHONDRIAL"/>
    <property type="match status" value="1"/>
</dbReference>
<feature type="compositionally biased region" description="Acidic residues" evidence="1">
    <location>
        <begin position="89"/>
        <end position="103"/>
    </location>
</feature>
<feature type="region of interest" description="Disordered" evidence="1">
    <location>
        <begin position="71"/>
        <end position="107"/>
    </location>
</feature>
<organism evidence="2">
    <name type="scientific">Sarcoptes scabiei</name>
    <name type="common">Itch mite</name>
    <name type="synonym">Acarus scabiei</name>
    <dbReference type="NCBI Taxonomy" id="52283"/>
    <lineage>
        <taxon>Eukaryota</taxon>
        <taxon>Metazoa</taxon>
        <taxon>Ecdysozoa</taxon>
        <taxon>Arthropoda</taxon>
        <taxon>Chelicerata</taxon>
        <taxon>Arachnida</taxon>
        <taxon>Acari</taxon>
        <taxon>Acariformes</taxon>
        <taxon>Sarcoptiformes</taxon>
        <taxon>Astigmata</taxon>
        <taxon>Psoroptidia</taxon>
        <taxon>Sarcoptoidea</taxon>
        <taxon>Sarcoptidae</taxon>
        <taxon>Sarcoptinae</taxon>
        <taxon>Sarcoptes</taxon>
    </lineage>
</organism>
<evidence type="ECO:0000256" key="1">
    <source>
        <dbReference type="SAM" id="MobiDB-lite"/>
    </source>
</evidence>
<reference evidence="3" key="3">
    <citation type="submission" date="2022-06" db="UniProtKB">
        <authorList>
            <consortium name="EnsemblMetazoa"/>
        </authorList>
    </citation>
    <scope>IDENTIFICATION</scope>
</reference>
<evidence type="ECO:0000313" key="2">
    <source>
        <dbReference type="EMBL" id="KAF7494590.1"/>
    </source>
</evidence>
<dbReference type="OrthoDB" id="7249367at2759"/>
<keyword evidence="4" id="KW-1185">Reference proteome</keyword>
<reference evidence="2" key="2">
    <citation type="submission" date="2020-01" db="EMBL/GenBank/DDBJ databases">
        <authorList>
            <person name="Korhonen P.K.K."/>
            <person name="Guangxu M.G."/>
            <person name="Wang T.W."/>
            <person name="Stroehlein A.J.S."/>
            <person name="Young N.D."/>
            <person name="Ang C.-S.A."/>
            <person name="Fernando D.W.F."/>
            <person name="Lu H.L."/>
            <person name="Taylor S.T."/>
            <person name="Ehtesham M.E.M."/>
            <person name="Najaraj S.H.N."/>
            <person name="Harsha G.H.G."/>
            <person name="Madugundu A.M."/>
            <person name="Renuse S.R."/>
            <person name="Holt D.H."/>
            <person name="Pandey A.P."/>
            <person name="Papenfuss A.P."/>
            <person name="Gasser R.B.G."/>
            <person name="Fischer K.F."/>
        </authorList>
    </citation>
    <scope>NUCLEOTIDE SEQUENCE</scope>
    <source>
        <strain evidence="2">SSS_KF_BRIS2020</strain>
    </source>
</reference>
<reference evidence="4" key="1">
    <citation type="journal article" date="2020" name="PLoS Negl. Trop. Dis.">
        <title>High-quality nuclear genome for Sarcoptes scabiei-A critical resource for a neglected parasite.</title>
        <authorList>
            <person name="Korhonen P.K."/>
            <person name="Gasser R.B."/>
            <person name="Ma G."/>
            <person name="Wang T."/>
            <person name="Stroehlein A.J."/>
            <person name="Young N.D."/>
            <person name="Ang C.S."/>
            <person name="Fernando D.D."/>
            <person name="Lu H.C."/>
            <person name="Taylor S."/>
            <person name="Reynolds S.L."/>
            <person name="Mofiz E."/>
            <person name="Najaraj S.H."/>
            <person name="Gowda H."/>
            <person name="Madugundu A."/>
            <person name="Renuse S."/>
            <person name="Holt D."/>
            <person name="Pandey A."/>
            <person name="Papenfuss A.T."/>
            <person name="Fischer K."/>
        </authorList>
    </citation>
    <scope>NUCLEOTIDE SEQUENCE [LARGE SCALE GENOMIC DNA]</scope>
</reference>
<gene>
    <name evidence="2" type="ORF">SSS_7943</name>
</gene>
<feature type="compositionally biased region" description="Basic and acidic residues" evidence="1">
    <location>
        <begin position="75"/>
        <end position="88"/>
    </location>
</feature>
<dbReference type="GO" id="GO:0005743">
    <property type="term" value="C:mitochondrial inner membrane"/>
    <property type="evidence" value="ECO:0007669"/>
    <property type="project" value="TreeGrafter"/>
</dbReference>